<evidence type="ECO:0000313" key="2">
    <source>
        <dbReference type="EMBL" id="EGT33298.1"/>
    </source>
</evidence>
<organism evidence="3">
    <name type="scientific">Caenorhabditis brenneri</name>
    <name type="common">Nematode worm</name>
    <dbReference type="NCBI Taxonomy" id="135651"/>
    <lineage>
        <taxon>Eukaryota</taxon>
        <taxon>Metazoa</taxon>
        <taxon>Ecdysozoa</taxon>
        <taxon>Nematoda</taxon>
        <taxon>Chromadorea</taxon>
        <taxon>Rhabditida</taxon>
        <taxon>Rhabditina</taxon>
        <taxon>Rhabditomorpha</taxon>
        <taxon>Rhabditoidea</taxon>
        <taxon>Rhabditidae</taxon>
        <taxon>Peloderinae</taxon>
        <taxon>Caenorhabditis</taxon>
    </lineage>
</organism>
<dbReference type="InParanoid" id="G0NLC2"/>
<accession>G0NLC2</accession>
<proteinExistence type="predicted"/>
<sequence length="23" mass="2583">MTGCDDIDETPSISNVEYVPIRK</sequence>
<evidence type="ECO:0000313" key="3">
    <source>
        <dbReference type="Proteomes" id="UP000008068"/>
    </source>
</evidence>
<dbReference type="HOGENOM" id="CLU_3423369_0_0_1"/>
<dbReference type="EMBL" id="GL379904">
    <property type="protein sequence ID" value="EGT33298.1"/>
    <property type="molecule type" value="Genomic_DNA"/>
</dbReference>
<protein>
    <submittedName>
        <fullName evidence="2">Uncharacterized protein</fullName>
    </submittedName>
</protein>
<gene>
    <name evidence="2" type="ORF">CAEBREN_24221</name>
</gene>
<dbReference type="AlphaFoldDB" id="G0NLC2"/>
<evidence type="ECO:0000256" key="1">
    <source>
        <dbReference type="SAM" id="MobiDB-lite"/>
    </source>
</evidence>
<dbReference type="Proteomes" id="UP000008068">
    <property type="component" value="Unassembled WGS sequence"/>
</dbReference>
<name>G0NLC2_CAEBE</name>
<reference evidence="3" key="1">
    <citation type="submission" date="2011-07" db="EMBL/GenBank/DDBJ databases">
        <authorList>
            <consortium name="Caenorhabditis brenneri Sequencing and Analysis Consortium"/>
            <person name="Wilson R.K."/>
        </authorList>
    </citation>
    <scope>NUCLEOTIDE SEQUENCE [LARGE SCALE GENOMIC DNA]</scope>
    <source>
        <strain evidence="3">PB2801</strain>
    </source>
</reference>
<keyword evidence="3" id="KW-1185">Reference proteome</keyword>
<feature type="region of interest" description="Disordered" evidence="1">
    <location>
        <begin position="1"/>
        <end position="23"/>
    </location>
</feature>